<keyword evidence="3" id="KW-1185">Reference proteome</keyword>
<sequence length="187" mass="20773">MSYPPSSRFLPLMHGYFKRADGLVLVYDVGQEDGYVNLRSWYQRLEILVQKAASAVGAASALAAAKSLGDNVNGKSKNCSAKDWHGRETASMRGHANLSSRFDVDTSRHQSSRPVLMVLGNKADIAHLLLPREEQEEVEEEQKEEGKERDKEEERVESGVTKEGKMSSSERAASKKMAQQFAKVSKT</sequence>
<name>A0A448WQ85_9PLAT</name>
<dbReference type="EMBL" id="CAAALY010032563">
    <property type="protein sequence ID" value="VEL17428.1"/>
    <property type="molecule type" value="Genomic_DNA"/>
</dbReference>
<feature type="compositionally biased region" description="Acidic residues" evidence="1">
    <location>
        <begin position="134"/>
        <end position="143"/>
    </location>
</feature>
<accession>A0A448WQ85</accession>
<proteinExistence type="predicted"/>
<feature type="region of interest" description="Disordered" evidence="1">
    <location>
        <begin position="129"/>
        <end position="187"/>
    </location>
</feature>
<organism evidence="2 3">
    <name type="scientific">Protopolystoma xenopodis</name>
    <dbReference type="NCBI Taxonomy" id="117903"/>
    <lineage>
        <taxon>Eukaryota</taxon>
        <taxon>Metazoa</taxon>
        <taxon>Spiralia</taxon>
        <taxon>Lophotrochozoa</taxon>
        <taxon>Platyhelminthes</taxon>
        <taxon>Monogenea</taxon>
        <taxon>Polyopisthocotylea</taxon>
        <taxon>Polystomatidea</taxon>
        <taxon>Polystomatidae</taxon>
        <taxon>Protopolystoma</taxon>
    </lineage>
</organism>
<protein>
    <submittedName>
        <fullName evidence="2">Uncharacterized protein</fullName>
    </submittedName>
</protein>
<reference evidence="2" key="1">
    <citation type="submission" date="2018-11" db="EMBL/GenBank/DDBJ databases">
        <authorList>
            <consortium name="Pathogen Informatics"/>
        </authorList>
    </citation>
    <scope>NUCLEOTIDE SEQUENCE</scope>
</reference>
<gene>
    <name evidence="2" type="ORF">PXEA_LOCUS10868</name>
</gene>
<dbReference type="SUPFAM" id="SSF52540">
    <property type="entry name" value="P-loop containing nucleoside triphosphate hydrolases"/>
    <property type="match status" value="1"/>
</dbReference>
<dbReference type="AlphaFoldDB" id="A0A448WQ85"/>
<comment type="caution">
    <text evidence="2">The sequence shown here is derived from an EMBL/GenBank/DDBJ whole genome shotgun (WGS) entry which is preliminary data.</text>
</comment>
<evidence type="ECO:0000313" key="3">
    <source>
        <dbReference type="Proteomes" id="UP000784294"/>
    </source>
</evidence>
<feature type="compositionally biased region" description="Basic and acidic residues" evidence="1">
    <location>
        <begin position="144"/>
        <end position="165"/>
    </location>
</feature>
<evidence type="ECO:0000256" key="1">
    <source>
        <dbReference type="SAM" id="MobiDB-lite"/>
    </source>
</evidence>
<evidence type="ECO:0000313" key="2">
    <source>
        <dbReference type="EMBL" id="VEL17428.1"/>
    </source>
</evidence>
<dbReference type="Gene3D" id="3.40.50.300">
    <property type="entry name" value="P-loop containing nucleotide triphosphate hydrolases"/>
    <property type="match status" value="1"/>
</dbReference>
<dbReference type="Proteomes" id="UP000784294">
    <property type="component" value="Unassembled WGS sequence"/>
</dbReference>
<dbReference type="OrthoDB" id="9267600at2759"/>
<dbReference type="InterPro" id="IPR027417">
    <property type="entry name" value="P-loop_NTPase"/>
</dbReference>